<sequence length="131" mass="14126">MGVEMSVSNIKGVIVVNEAVSGIQLAELQRKFHMKLPESYVQMLRSANGFSLQSGVVVYSSDELVERNETLEVSTYAPGCLAIGDDSGGRSILISFTSECVYLVGQGSMDSDDFEMISNSLACWLSKGCVL</sequence>
<dbReference type="SUPFAM" id="SSF160631">
    <property type="entry name" value="SMI1/KNR4-like"/>
    <property type="match status" value="1"/>
</dbReference>
<keyword evidence="3" id="KW-1185">Reference proteome</keyword>
<gene>
    <name evidence="2" type="ORF">GN234_00945</name>
</gene>
<evidence type="ECO:0000313" key="2">
    <source>
        <dbReference type="EMBL" id="QKS80595.1"/>
    </source>
</evidence>
<proteinExistence type="predicted"/>
<evidence type="ECO:0000259" key="1">
    <source>
        <dbReference type="Pfam" id="PF09346"/>
    </source>
</evidence>
<organism evidence="2 3">
    <name type="scientific">Pseudomonas bijieensis</name>
    <dbReference type="NCBI Taxonomy" id="2681983"/>
    <lineage>
        <taxon>Bacteria</taxon>
        <taxon>Pseudomonadati</taxon>
        <taxon>Pseudomonadota</taxon>
        <taxon>Gammaproteobacteria</taxon>
        <taxon>Pseudomonadales</taxon>
        <taxon>Pseudomonadaceae</taxon>
        <taxon>Pseudomonas</taxon>
    </lineage>
</organism>
<dbReference type="EMBL" id="CP048810">
    <property type="protein sequence ID" value="QKS80595.1"/>
    <property type="molecule type" value="Genomic_DNA"/>
</dbReference>
<name>A0A6N1C7X4_9PSED</name>
<dbReference type="Proteomes" id="UP000509545">
    <property type="component" value="Chromosome"/>
</dbReference>
<evidence type="ECO:0000313" key="3">
    <source>
        <dbReference type="Proteomes" id="UP000509545"/>
    </source>
</evidence>
<protein>
    <submittedName>
        <fullName evidence="2">SMI1/KNR4 family protein</fullName>
    </submittedName>
</protein>
<accession>A0A6N1C7X4</accession>
<dbReference type="Gene3D" id="3.40.1580.10">
    <property type="entry name" value="SMI1/KNR4-like"/>
    <property type="match status" value="1"/>
</dbReference>
<reference evidence="2 3" key="1">
    <citation type="submission" date="2020-02" db="EMBL/GenBank/DDBJ databases">
        <authorList>
            <person name="Liang J."/>
        </authorList>
    </citation>
    <scope>NUCLEOTIDE SEQUENCE [LARGE SCALE GENOMIC DNA]</scope>
    <source>
        <strain evidence="2 3">L22-9</strain>
    </source>
</reference>
<feature type="domain" description="Knr4/Smi1-like" evidence="1">
    <location>
        <begin position="23"/>
        <end position="126"/>
    </location>
</feature>
<dbReference type="KEGG" id="pbz:GN234_00945"/>
<dbReference type="InterPro" id="IPR037883">
    <property type="entry name" value="Knr4/Smi1-like_sf"/>
</dbReference>
<dbReference type="AlphaFoldDB" id="A0A6N1C7X4"/>
<dbReference type="InterPro" id="IPR018958">
    <property type="entry name" value="Knr4/Smi1-like_dom"/>
</dbReference>
<dbReference type="Pfam" id="PF09346">
    <property type="entry name" value="SMI1_KNR4"/>
    <property type="match status" value="1"/>
</dbReference>